<organism evidence="1 2">
    <name type="scientific">Chaetomium tenue</name>
    <dbReference type="NCBI Taxonomy" id="1854479"/>
    <lineage>
        <taxon>Eukaryota</taxon>
        <taxon>Fungi</taxon>
        <taxon>Dikarya</taxon>
        <taxon>Ascomycota</taxon>
        <taxon>Pezizomycotina</taxon>
        <taxon>Sordariomycetes</taxon>
        <taxon>Sordariomycetidae</taxon>
        <taxon>Sordariales</taxon>
        <taxon>Chaetomiaceae</taxon>
        <taxon>Chaetomium</taxon>
    </lineage>
</organism>
<sequence length="245" mass="26855">MFYHSLRFFLSSYLSLVSVSLFFWRWEELSWRLDGTEYGSNASGSDGVTAVGRLDGALCVVFSGTGHGRVLLGSRLHRSGAVDLVPSFSFYPPSYLHHFSWIWGGCRQDLCHPHRGRRILGGGGNRVRSRFAIDGWGEISAGGATHHGHLERQGGVASFSVLSAALASHISWVYAILSSPHYSGLGRAWTHMTNALRILVFFHRIPPLPLDAGAFWVPEVSGVRPMTEWPARVGLGFSLGGVYGI</sequence>
<evidence type="ECO:0000313" key="1">
    <source>
        <dbReference type="EMBL" id="KAH6627872.1"/>
    </source>
</evidence>
<gene>
    <name evidence="1" type="ORF">F5144DRAFT_287106</name>
</gene>
<comment type="caution">
    <text evidence="1">The sequence shown here is derived from an EMBL/GenBank/DDBJ whole genome shotgun (WGS) entry which is preliminary data.</text>
</comment>
<proteinExistence type="predicted"/>
<protein>
    <submittedName>
        <fullName evidence="1">Uncharacterized protein</fullName>
    </submittedName>
</protein>
<keyword evidence="2" id="KW-1185">Reference proteome</keyword>
<name>A0ACB7P5K8_9PEZI</name>
<dbReference type="EMBL" id="JAGIZQ010000005">
    <property type="protein sequence ID" value="KAH6627872.1"/>
    <property type="molecule type" value="Genomic_DNA"/>
</dbReference>
<dbReference type="Proteomes" id="UP000724584">
    <property type="component" value="Unassembled WGS sequence"/>
</dbReference>
<accession>A0ACB7P5K8</accession>
<evidence type="ECO:0000313" key="2">
    <source>
        <dbReference type="Proteomes" id="UP000724584"/>
    </source>
</evidence>
<reference evidence="1 2" key="1">
    <citation type="journal article" date="2021" name="Nat. Commun.">
        <title>Genetic determinants of endophytism in the Arabidopsis root mycobiome.</title>
        <authorList>
            <person name="Mesny F."/>
            <person name="Miyauchi S."/>
            <person name="Thiergart T."/>
            <person name="Pickel B."/>
            <person name="Atanasova L."/>
            <person name="Karlsson M."/>
            <person name="Huettel B."/>
            <person name="Barry K.W."/>
            <person name="Haridas S."/>
            <person name="Chen C."/>
            <person name="Bauer D."/>
            <person name="Andreopoulos W."/>
            <person name="Pangilinan J."/>
            <person name="LaButti K."/>
            <person name="Riley R."/>
            <person name="Lipzen A."/>
            <person name="Clum A."/>
            <person name="Drula E."/>
            <person name="Henrissat B."/>
            <person name="Kohler A."/>
            <person name="Grigoriev I.V."/>
            <person name="Martin F.M."/>
            <person name="Hacquard S."/>
        </authorList>
    </citation>
    <scope>NUCLEOTIDE SEQUENCE [LARGE SCALE GENOMIC DNA]</scope>
    <source>
        <strain evidence="1 2">MPI-SDFR-AT-0079</strain>
    </source>
</reference>